<keyword evidence="2" id="KW-0812">Transmembrane</keyword>
<reference evidence="3 4" key="1">
    <citation type="submission" date="2023-01" db="EMBL/GenBank/DDBJ databases">
        <title>Analysis of 21 Apiospora genomes using comparative genomics revels a genus with tremendous synthesis potential of carbohydrate active enzymes and secondary metabolites.</title>
        <authorList>
            <person name="Sorensen T."/>
        </authorList>
    </citation>
    <scope>NUCLEOTIDE SEQUENCE [LARGE SCALE GENOMIC DNA]</scope>
    <source>
        <strain evidence="3 4">CBS 114990</strain>
    </source>
</reference>
<organism evidence="3 4">
    <name type="scientific">Apiospora hydei</name>
    <dbReference type="NCBI Taxonomy" id="1337664"/>
    <lineage>
        <taxon>Eukaryota</taxon>
        <taxon>Fungi</taxon>
        <taxon>Dikarya</taxon>
        <taxon>Ascomycota</taxon>
        <taxon>Pezizomycotina</taxon>
        <taxon>Sordariomycetes</taxon>
        <taxon>Xylariomycetidae</taxon>
        <taxon>Amphisphaeriales</taxon>
        <taxon>Apiosporaceae</taxon>
        <taxon>Apiospora</taxon>
    </lineage>
</organism>
<feature type="region of interest" description="Disordered" evidence="1">
    <location>
        <begin position="127"/>
        <end position="161"/>
    </location>
</feature>
<dbReference type="RefSeq" id="XP_066674021.1">
    <property type="nucleotide sequence ID" value="XM_066806725.1"/>
</dbReference>
<feature type="compositionally biased region" description="Pro residues" evidence="1">
    <location>
        <begin position="142"/>
        <end position="153"/>
    </location>
</feature>
<keyword evidence="2" id="KW-0472">Membrane</keyword>
<comment type="caution">
    <text evidence="3">The sequence shown here is derived from an EMBL/GenBank/DDBJ whole genome shotgun (WGS) entry which is preliminary data.</text>
</comment>
<dbReference type="EMBL" id="JAQQWN010000003">
    <property type="protein sequence ID" value="KAK8092049.1"/>
    <property type="molecule type" value="Genomic_DNA"/>
</dbReference>
<gene>
    <name evidence="3" type="ORF">PG997_002410</name>
</gene>
<keyword evidence="4" id="KW-1185">Reference proteome</keyword>
<feature type="transmembrane region" description="Helical" evidence="2">
    <location>
        <begin position="7"/>
        <end position="34"/>
    </location>
</feature>
<evidence type="ECO:0000313" key="4">
    <source>
        <dbReference type="Proteomes" id="UP001433268"/>
    </source>
</evidence>
<feature type="compositionally biased region" description="Basic residues" evidence="1">
    <location>
        <begin position="208"/>
        <end position="217"/>
    </location>
</feature>
<feature type="region of interest" description="Disordered" evidence="1">
    <location>
        <begin position="205"/>
        <end position="226"/>
    </location>
</feature>
<evidence type="ECO:0000313" key="3">
    <source>
        <dbReference type="EMBL" id="KAK8092049.1"/>
    </source>
</evidence>
<keyword evidence="2" id="KW-1133">Transmembrane helix</keyword>
<sequence length="226" mass="23976">MEQPSLVAAVIIMLIFVIAIFLMVLTVCCSFMTWDGDTEGCGCCTVRREDNRSDSEVEMAMSPPRPSSYLPSESTEPSPGLTPGSNASSPRIRDVLPSTAAAATTNRAHQLGSKSQADAVLNAAAAAVDEPPQIDSSTLSLPLPPPPPPPPPQQQQEQPGTHSETVLIIIVVGVLVFALIVATCCWLACARGIHNIFSGTLLAQPRNGRPRANRGRKRDISQNVVS</sequence>
<feature type="transmembrane region" description="Helical" evidence="2">
    <location>
        <begin position="166"/>
        <end position="189"/>
    </location>
</feature>
<feature type="region of interest" description="Disordered" evidence="1">
    <location>
        <begin position="52"/>
        <end position="92"/>
    </location>
</feature>
<evidence type="ECO:0000256" key="2">
    <source>
        <dbReference type="SAM" id="Phobius"/>
    </source>
</evidence>
<dbReference type="GeneID" id="92039785"/>
<feature type="compositionally biased region" description="Polar residues" evidence="1">
    <location>
        <begin position="69"/>
        <end position="89"/>
    </location>
</feature>
<evidence type="ECO:0000256" key="1">
    <source>
        <dbReference type="SAM" id="MobiDB-lite"/>
    </source>
</evidence>
<name>A0ABR1X9A3_9PEZI</name>
<proteinExistence type="predicted"/>
<dbReference type="Proteomes" id="UP001433268">
    <property type="component" value="Unassembled WGS sequence"/>
</dbReference>
<protein>
    <submittedName>
        <fullName evidence="3">Uncharacterized protein</fullName>
    </submittedName>
</protein>
<accession>A0ABR1X9A3</accession>